<dbReference type="EMBL" id="SMBH01000017">
    <property type="protein sequence ID" value="TCU11754.1"/>
    <property type="molecule type" value="Genomic_DNA"/>
</dbReference>
<dbReference type="Pfam" id="PF13473">
    <property type="entry name" value="Cupredoxin_1"/>
    <property type="match status" value="1"/>
</dbReference>
<dbReference type="RefSeq" id="WP_132567352.1">
    <property type="nucleotide sequence ID" value="NZ_SMBH01000017.1"/>
</dbReference>
<feature type="domain" description="EfeO-type cupredoxin-like" evidence="2">
    <location>
        <begin position="10"/>
        <end position="105"/>
    </location>
</feature>
<feature type="chain" id="PRO_5020730183" evidence="1">
    <location>
        <begin position="28"/>
        <end position="109"/>
    </location>
</feature>
<protein>
    <submittedName>
        <fullName evidence="3">Plastocyanin</fullName>
    </submittedName>
</protein>
<evidence type="ECO:0000259" key="2">
    <source>
        <dbReference type="Pfam" id="PF13473"/>
    </source>
</evidence>
<feature type="signal peptide" evidence="1">
    <location>
        <begin position="1"/>
        <end position="27"/>
    </location>
</feature>
<gene>
    <name evidence="3" type="ORF">EV132_11794</name>
</gene>
<evidence type="ECO:0000313" key="4">
    <source>
        <dbReference type="Proteomes" id="UP000294576"/>
    </source>
</evidence>
<dbReference type="Gene3D" id="2.60.40.420">
    <property type="entry name" value="Cupredoxins - blue copper proteins"/>
    <property type="match status" value="1"/>
</dbReference>
<proteinExistence type="predicted"/>
<dbReference type="Proteomes" id="UP000294576">
    <property type="component" value="Unassembled WGS sequence"/>
</dbReference>
<reference evidence="3 4" key="1">
    <citation type="submission" date="2019-03" db="EMBL/GenBank/DDBJ databases">
        <title>Genomic Encyclopedia of Type Strains, Phase IV (KMG-V): Genome sequencing to study the core and pangenomes of soil and plant-associated prokaryotes.</title>
        <authorList>
            <person name="Whitman W."/>
        </authorList>
    </citation>
    <scope>NUCLEOTIDE SEQUENCE [LARGE SCALE GENOMIC DNA]</scope>
    <source>
        <strain evidence="3 4">Hc14</strain>
    </source>
</reference>
<keyword evidence="1" id="KW-0732">Signal</keyword>
<organism evidence="3 4">
    <name type="scientific">Rhizobium sullae</name>
    <name type="common">Rhizobium hedysari</name>
    <dbReference type="NCBI Taxonomy" id="50338"/>
    <lineage>
        <taxon>Bacteria</taxon>
        <taxon>Pseudomonadati</taxon>
        <taxon>Pseudomonadota</taxon>
        <taxon>Alphaproteobacteria</taxon>
        <taxon>Hyphomicrobiales</taxon>
        <taxon>Rhizobiaceae</taxon>
        <taxon>Rhizobium/Agrobacterium group</taxon>
        <taxon>Rhizobium</taxon>
    </lineage>
</organism>
<name>A0A4V2V891_RHISU</name>
<dbReference type="InterPro" id="IPR028096">
    <property type="entry name" value="EfeO_Cupredoxin"/>
</dbReference>
<evidence type="ECO:0000256" key="1">
    <source>
        <dbReference type="SAM" id="SignalP"/>
    </source>
</evidence>
<accession>A0A4V2V891</accession>
<dbReference type="SUPFAM" id="SSF49503">
    <property type="entry name" value="Cupredoxins"/>
    <property type="match status" value="1"/>
</dbReference>
<dbReference type="AlphaFoldDB" id="A0A4V2V891"/>
<evidence type="ECO:0000313" key="3">
    <source>
        <dbReference type="EMBL" id="TCU11754.1"/>
    </source>
</evidence>
<sequence length="109" mass="12127">MTSAFRTVLLTVAVAATFAMASPAALAAEYQITIANMRFGAPAGSLHVGDVIIWRNDDIFRHTATARDKSFDVDLPPKSERRMTVRQRGAIDFYCRFHPAMVGRLDVQR</sequence>
<comment type="caution">
    <text evidence="3">The sequence shown here is derived from an EMBL/GenBank/DDBJ whole genome shotgun (WGS) entry which is preliminary data.</text>
</comment>
<dbReference type="InterPro" id="IPR008972">
    <property type="entry name" value="Cupredoxin"/>
</dbReference>